<evidence type="ECO:0000259" key="9">
    <source>
        <dbReference type="PROSITE" id="PS50011"/>
    </source>
</evidence>
<dbReference type="GO" id="GO:0005524">
    <property type="term" value="F:ATP binding"/>
    <property type="evidence" value="ECO:0007669"/>
    <property type="project" value="InterPro"/>
</dbReference>
<dbReference type="PANTHER" id="PTHR44167">
    <property type="entry name" value="OVARIAN-SPECIFIC SERINE/THREONINE-PROTEIN KINASE LOK-RELATED"/>
    <property type="match status" value="1"/>
</dbReference>
<dbReference type="PROSITE" id="PS50011">
    <property type="entry name" value="PROTEIN_KINASE_DOM"/>
    <property type="match status" value="1"/>
</dbReference>
<feature type="compositionally biased region" description="Basic residues" evidence="7">
    <location>
        <begin position="698"/>
        <end position="712"/>
    </location>
</feature>
<comment type="catalytic activity">
    <reaction evidence="6">
        <text>L-seryl-[protein] + ATP = O-phospho-L-seryl-[protein] + ADP + H(+)</text>
        <dbReference type="Rhea" id="RHEA:17989"/>
        <dbReference type="Rhea" id="RHEA-COMP:9863"/>
        <dbReference type="Rhea" id="RHEA-COMP:11604"/>
        <dbReference type="ChEBI" id="CHEBI:15378"/>
        <dbReference type="ChEBI" id="CHEBI:29999"/>
        <dbReference type="ChEBI" id="CHEBI:30616"/>
        <dbReference type="ChEBI" id="CHEBI:83421"/>
        <dbReference type="ChEBI" id="CHEBI:456216"/>
        <dbReference type="EC" id="2.7.11.1"/>
    </reaction>
</comment>
<proteinExistence type="inferred from homology"/>
<accession>A0AAV9VWU4</accession>
<dbReference type="Proteomes" id="UP001370758">
    <property type="component" value="Unassembled WGS sequence"/>
</dbReference>
<dbReference type="EC" id="2.7.11.1" evidence="2"/>
<dbReference type="AlphaFoldDB" id="A0AAV9VWU4"/>
<dbReference type="InterPro" id="IPR000253">
    <property type="entry name" value="FHA_dom"/>
</dbReference>
<dbReference type="InterPro" id="IPR011009">
    <property type="entry name" value="Kinase-like_dom_sf"/>
</dbReference>
<dbReference type="Gene3D" id="2.60.200.20">
    <property type="match status" value="1"/>
</dbReference>
<dbReference type="GO" id="GO:0005634">
    <property type="term" value="C:nucleus"/>
    <property type="evidence" value="ECO:0007669"/>
    <property type="project" value="TreeGrafter"/>
</dbReference>
<feature type="domain" description="FHA" evidence="8">
    <location>
        <begin position="73"/>
        <end position="121"/>
    </location>
</feature>
<keyword evidence="4" id="KW-0808">Transferase</keyword>
<dbReference type="InterPro" id="IPR008984">
    <property type="entry name" value="SMAD_FHA_dom_sf"/>
</dbReference>
<dbReference type="SUPFAM" id="SSF49879">
    <property type="entry name" value="SMAD/FHA domain"/>
    <property type="match status" value="1"/>
</dbReference>
<dbReference type="CDD" id="cd00180">
    <property type="entry name" value="PKc"/>
    <property type="match status" value="1"/>
</dbReference>
<dbReference type="Pfam" id="PF00498">
    <property type="entry name" value="FHA"/>
    <property type="match status" value="1"/>
</dbReference>
<organism evidence="10 11">
    <name type="scientific">Arthrobotrys musiformis</name>
    <dbReference type="NCBI Taxonomy" id="47236"/>
    <lineage>
        <taxon>Eukaryota</taxon>
        <taxon>Fungi</taxon>
        <taxon>Dikarya</taxon>
        <taxon>Ascomycota</taxon>
        <taxon>Pezizomycotina</taxon>
        <taxon>Orbiliomycetes</taxon>
        <taxon>Orbiliales</taxon>
        <taxon>Orbiliaceae</taxon>
        <taxon>Arthrobotrys</taxon>
    </lineage>
</organism>
<dbReference type="Gene3D" id="1.10.510.10">
    <property type="entry name" value="Transferase(Phosphotransferase) domain 1"/>
    <property type="match status" value="1"/>
</dbReference>
<feature type="domain" description="Protein kinase" evidence="9">
    <location>
        <begin position="168"/>
        <end position="454"/>
    </location>
</feature>
<evidence type="ECO:0000256" key="6">
    <source>
        <dbReference type="ARBA" id="ARBA00048679"/>
    </source>
</evidence>
<evidence type="ECO:0000313" key="10">
    <source>
        <dbReference type="EMBL" id="KAK6495535.1"/>
    </source>
</evidence>
<dbReference type="EMBL" id="JAVHJL010000012">
    <property type="protein sequence ID" value="KAK6495535.1"/>
    <property type="molecule type" value="Genomic_DNA"/>
</dbReference>
<keyword evidence="11" id="KW-1185">Reference proteome</keyword>
<dbReference type="Pfam" id="PF00069">
    <property type="entry name" value="Pkinase"/>
    <property type="match status" value="1"/>
</dbReference>
<dbReference type="InterPro" id="IPR008271">
    <property type="entry name" value="Ser/Thr_kinase_AS"/>
</dbReference>
<evidence type="ECO:0000256" key="3">
    <source>
        <dbReference type="ARBA" id="ARBA00022527"/>
    </source>
</evidence>
<comment type="caution">
    <text evidence="10">The sequence shown here is derived from an EMBL/GenBank/DDBJ whole genome shotgun (WGS) entry which is preliminary data.</text>
</comment>
<evidence type="ECO:0000256" key="5">
    <source>
        <dbReference type="ARBA" id="ARBA00047899"/>
    </source>
</evidence>
<keyword evidence="4" id="KW-0418">Kinase</keyword>
<name>A0AAV9VWU4_9PEZI</name>
<dbReference type="SUPFAM" id="SSF56112">
    <property type="entry name" value="Protein kinase-like (PK-like)"/>
    <property type="match status" value="1"/>
</dbReference>
<comment type="similarity">
    <text evidence="1">Belongs to the protein kinase superfamily. CAMK Ser/Thr protein kinase family. CHEK2 subfamily.</text>
</comment>
<dbReference type="GO" id="GO:0004674">
    <property type="term" value="F:protein serine/threonine kinase activity"/>
    <property type="evidence" value="ECO:0007669"/>
    <property type="project" value="UniProtKB-KW"/>
</dbReference>
<keyword evidence="3" id="KW-0723">Serine/threonine-protein kinase</keyword>
<evidence type="ECO:0000256" key="7">
    <source>
        <dbReference type="SAM" id="MobiDB-lite"/>
    </source>
</evidence>
<dbReference type="PROSITE" id="PS50006">
    <property type="entry name" value="FHA_DOMAIN"/>
    <property type="match status" value="1"/>
</dbReference>
<sequence length="712" mass="78851">MGHIDSNLEKQDDVGGAEVLYIYPGRRRLSTLFPANKSQAKLVPNISGNQSDRRQRAIVLSLKNPPRDIKEGWVFGTDPTIADVILNKAPRISEKHFIIGFNHDSGVLLLTDCSAHGSFYSPNSNEINPIKLHHQTIALNQKACITVGPFCLYISSPQSGESDKEYQRALVKELGTGFTGTASPIIPGALHIAEDLLPEFAIGRTIHQPRCSKYHVSVVTRMSTGDKYIAKIFRKNYDFSQELQLLKELHHENIISASEIREERLNTFALMPCAKGSLSDFDCTAWDCGQKQTLAIQLSGGLNYLHDLQIAHGDIKSANILVFCLDPLQLKICDLGSAIKTSTTTLKVGTLSYAAPEIRLKRAPDPQIHTDEYYVKPTDMWSFGLVLLECYEKAPKSCRNYVWGRHHQDLAKKALAYAAGRDVVSLLISKTIRIAPEDRITAADCCRICQEPTAPSYIYSAETHLSSTSQTLSLQGPNCHEPPELETTYEVVTTTIQIETRTYDVDPMTRAYNFGQRHSFLCPATECSSTLMQSTQIVTISTETIARFPATREATQLVSTETIARFPAIIEATQVSSTETITRFPDTRQATQVVSTETAVRPPVDLEAMQAISTPSLISTLRQSEASIPDQFYLQNILASRPTDPQTGEGIMKTKTESASFQIAVCEANSITAFIEWRAEHNRKTKKTGVASGNRPASRVRKSGVKKGIKRL</sequence>
<reference evidence="10 11" key="1">
    <citation type="submission" date="2023-08" db="EMBL/GenBank/DDBJ databases">
        <authorList>
            <person name="Palmer J.M."/>
        </authorList>
    </citation>
    <scope>NUCLEOTIDE SEQUENCE [LARGE SCALE GENOMIC DNA]</scope>
    <source>
        <strain evidence="10 11">TWF481</strain>
    </source>
</reference>
<dbReference type="GO" id="GO:0044773">
    <property type="term" value="P:mitotic DNA damage checkpoint signaling"/>
    <property type="evidence" value="ECO:0007669"/>
    <property type="project" value="TreeGrafter"/>
</dbReference>
<gene>
    <name evidence="10" type="ORF">TWF481_002584</name>
</gene>
<evidence type="ECO:0000256" key="1">
    <source>
        <dbReference type="ARBA" id="ARBA00005575"/>
    </source>
</evidence>
<dbReference type="SMART" id="SM00220">
    <property type="entry name" value="S_TKc"/>
    <property type="match status" value="1"/>
</dbReference>
<evidence type="ECO:0000256" key="2">
    <source>
        <dbReference type="ARBA" id="ARBA00012513"/>
    </source>
</evidence>
<dbReference type="PANTHER" id="PTHR44167:SF24">
    <property type="entry name" value="SERINE_THREONINE-PROTEIN KINASE CHK2"/>
    <property type="match status" value="1"/>
</dbReference>
<dbReference type="InterPro" id="IPR000719">
    <property type="entry name" value="Prot_kinase_dom"/>
</dbReference>
<feature type="region of interest" description="Disordered" evidence="7">
    <location>
        <begin position="683"/>
        <end position="712"/>
    </location>
</feature>
<evidence type="ECO:0000313" key="11">
    <source>
        <dbReference type="Proteomes" id="UP001370758"/>
    </source>
</evidence>
<dbReference type="PROSITE" id="PS00108">
    <property type="entry name" value="PROTEIN_KINASE_ST"/>
    <property type="match status" value="1"/>
</dbReference>
<comment type="catalytic activity">
    <reaction evidence="5">
        <text>L-threonyl-[protein] + ATP = O-phospho-L-threonyl-[protein] + ADP + H(+)</text>
        <dbReference type="Rhea" id="RHEA:46608"/>
        <dbReference type="Rhea" id="RHEA-COMP:11060"/>
        <dbReference type="Rhea" id="RHEA-COMP:11605"/>
        <dbReference type="ChEBI" id="CHEBI:15378"/>
        <dbReference type="ChEBI" id="CHEBI:30013"/>
        <dbReference type="ChEBI" id="CHEBI:30616"/>
        <dbReference type="ChEBI" id="CHEBI:61977"/>
        <dbReference type="ChEBI" id="CHEBI:456216"/>
        <dbReference type="EC" id="2.7.11.1"/>
    </reaction>
</comment>
<evidence type="ECO:0000259" key="8">
    <source>
        <dbReference type="PROSITE" id="PS50006"/>
    </source>
</evidence>
<protein>
    <recommendedName>
        <fullName evidence="2">non-specific serine/threonine protein kinase</fullName>
        <ecNumber evidence="2">2.7.11.1</ecNumber>
    </recommendedName>
</protein>
<evidence type="ECO:0000256" key="4">
    <source>
        <dbReference type="ARBA" id="ARBA00022777"/>
    </source>
</evidence>